<evidence type="ECO:0000313" key="7">
    <source>
        <dbReference type="Proteomes" id="UP000029577"/>
    </source>
</evidence>
<dbReference type="InterPro" id="IPR051013">
    <property type="entry name" value="MBL_superfamily_lactonases"/>
</dbReference>
<accession>A0A095TS15</accession>
<proteinExistence type="inferred from homology"/>
<dbReference type="STRING" id="642227.HA49_01925"/>
<dbReference type="eggNOG" id="COG0491">
    <property type="taxonomic scope" value="Bacteria"/>
</dbReference>
<gene>
    <name evidence="6" type="ORF">HA49_01925</name>
</gene>
<evidence type="ECO:0000256" key="4">
    <source>
        <dbReference type="ARBA" id="ARBA00022833"/>
    </source>
</evidence>
<protein>
    <submittedName>
        <fullName evidence="6">Metallo-beta-lactamase domain protein</fullName>
    </submittedName>
</protein>
<feature type="domain" description="Metallo-beta-lactamase" evidence="5">
    <location>
        <begin position="46"/>
        <end position="246"/>
    </location>
</feature>
<evidence type="ECO:0000259" key="5">
    <source>
        <dbReference type="SMART" id="SM00849"/>
    </source>
</evidence>
<evidence type="ECO:0000256" key="1">
    <source>
        <dbReference type="ARBA" id="ARBA00007749"/>
    </source>
</evidence>
<dbReference type="PANTHER" id="PTHR42978">
    <property type="entry name" value="QUORUM-QUENCHING LACTONASE YTNP-RELATED-RELATED"/>
    <property type="match status" value="1"/>
</dbReference>
<name>A0A095TS15_9GAMM</name>
<dbReference type="RefSeq" id="WP_038016213.1">
    <property type="nucleotide sequence ID" value="NZ_JPKR02000005.1"/>
</dbReference>
<reference evidence="6" key="1">
    <citation type="submission" date="2014-12" db="EMBL/GenBank/DDBJ databases">
        <title>The draft genome of the Tatumella morbirosei type strain, LMG23360T isolated from pineapple rot.</title>
        <authorList>
            <person name="Smits T.H."/>
            <person name="Palmer M."/>
            <person name="Venter S.N."/>
            <person name="Duffy B."/>
            <person name="Steenkamp E.T."/>
            <person name="Chan W.Y."/>
            <person name="Coutinho T.A."/>
            <person name="Coetzee M.P."/>
            <person name="De Maayer P."/>
        </authorList>
    </citation>
    <scope>NUCLEOTIDE SEQUENCE [LARGE SCALE GENOMIC DNA]</scope>
    <source>
        <strain evidence="6">LMG 23360</strain>
    </source>
</reference>
<comment type="caution">
    <text evidence="6">The sequence shown here is derived from an EMBL/GenBank/DDBJ whole genome shotgun (WGS) entry which is preliminary data.</text>
</comment>
<evidence type="ECO:0000256" key="3">
    <source>
        <dbReference type="ARBA" id="ARBA00022801"/>
    </source>
</evidence>
<dbReference type="SMART" id="SM00849">
    <property type="entry name" value="Lactamase_B"/>
    <property type="match status" value="1"/>
</dbReference>
<dbReference type="GO" id="GO:0016787">
    <property type="term" value="F:hydrolase activity"/>
    <property type="evidence" value="ECO:0007669"/>
    <property type="project" value="UniProtKB-KW"/>
</dbReference>
<dbReference type="GO" id="GO:0046872">
    <property type="term" value="F:metal ion binding"/>
    <property type="evidence" value="ECO:0007669"/>
    <property type="project" value="UniProtKB-KW"/>
</dbReference>
<keyword evidence="3" id="KW-0378">Hydrolase</keyword>
<dbReference type="CDD" id="cd16277">
    <property type="entry name" value="metallo-hydrolase-like_MBL-fold"/>
    <property type="match status" value="1"/>
</dbReference>
<dbReference type="Pfam" id="PF00753">
    <property type="entry name" value="Lactamase_B"/>
    <property type="match status" value="1"/>
</dbReference>
<dbReference type="OrthoDB" id="5443440at2"/>
<keyword evidence="2" id="KW-0479">Metal-binding</keyword>
<comment type="similarity">
    <text evidence="1">Belongs to the metallo-beta-lactamase superfamily.</text>
</comment>
<keyword evidence="7" id="KW-1185">Reference proteome</keyword>
<sequence>MTKMIVGDCTVEKITEQTATLPLTALYPDHQLPLREETRPQNVELSIHSWLVRTPEQVIVIDTATGNGRQRDNKPLFHQLDTPYYTRLLASGVDPDEVSMVIMTHIHTDHVGWNTHLVNGQWQPLFPSARYICSATELEACLADPQQQELFNDSLLPLITRGQLDTVNVNESPCFAGVLSYLPTPGHSIDHASLILHSAGKSAIFTGDIMHHPLQFRFPEWNSVFCENKLQAVRSRQKALEWATAHQALWFSSHFAGSSVGRVTRDLHQQYHWQEV</sequence>
<dbReference type="PANTHER" id="PTHR42978:SF6">
    <property type="entry name" value="QUORUM-QUENCHING LACTONASE YTNP-RELATED"/>
    <property type="match status" value="1"/>
</dbReference>
<dbReference type="SUPFAM" id="SSF56281">
    <property type="entry name" value="Metallo-hydrolase/oxidoreductase"/>
    <property type="match status" value="1"/>
</dbReference>
<dbReference type="InterPro" id="IPR036866">
    <property type="entry name" value="RibonucZ/Hydroxyglut_hydro"/>
</dbReference>
<dbReference type="Gene3D" id="3.60.15.10">
    <property type="entry name" value="Ribonuclease Z/Hydroxyacylglutathione hydrolase-like"/>
    <property type="match status" value="1"/>
</dbReference>
<organism evidence="6 7">
    <name type="scientific">Tatumella morbirosei</name>
    <dbReference type="NCBI Taxonomy" id="642227"/>
    <lineage>
        <taxon>Bacteria</taxon>
        <taxon>Pseudomonadati</taxon>
        <taxon>Pseudomonadota</taxon>
        <taxon>Gammaproteobacteria</taxon>
        <taxon>Enterobacterales</taxon>
        <taxon>Erwiniaceae</taxon>
        <taxon>Tatumella</taxon>
    </lineage>
</organism>
<evidence type="ECO:0000256" key="2">
    <source>
        <dbReference type="ARBA" id="ARBA00022723"/>
    </source>
</evidence>
<dbReference type="Proteomes" id="UP000029577">
    <property type="component" value="Unassembled WGS sequence"/>
</dbReference>
<dbReference type="InterPro" id="IPR001279">
    <property type="entry name" value="Metallo-B-lactamas"/>
</dbReference>
<dbReference type="AlphaFoldDB" id="A0A095TS15"/>
<keyword evidence="4" id="KW-0862">Zinc</keyword>
<evidence type="ECO:0000313" key="6">
    <source>
        <dbReference type="EMBL" id="KGD79369.1"/>
    </source>
</evidence>
<dbReference type="EMBL" id="JPKR02000005">
    <property type="protein sequence ID" value="KGD79369.1"/>
    <property type="molecule type" value="Genomic_DNA"/>
</dbReference>